<keyword evidence="1" id="KW-1133">Transmembrane helix</keyword>
<feature type="transmembrane region" description="Helical" evidence="1">
    <location>
        <begin position="37"/>
        <end position="59"/>
    </location>
</feature>
<protein>
    <recommendedName>
        <fullName evidence="4">Sensor domain-containing protein</fullName>
    </recommendedName>
</protein>
<evidence type="ECO:0008006" key="4">
    <source>
        <dbReference type="Google" id="ProtNLM"/>
    </source>
</evidence>
<reference evidence="2" key="1">
    <citation type="submission" date="2023-06" db="EMBL/GenBank/DDBJ databases">
        <title>Draft genome sequence of Nocardioides sp. SOB72.</title>
        <authorList>
            <person name="Zhang G."/>
        </authorList>
    </citation>
    <scope>NUCLEOTIDE SEQUENCE</scope>
    <source>
        <strain evidence="2">SOB72</strain>
    </source>
</reference>
<proteinExistence type="predicted"/>
<dbReference type="RefSeq" id="WP_300961562.1">
    <property type="nucleotide sequence ID" value="NZ_JAUHJR010000005.1"/>
</dbReference>
<dbReference type="EMBL" id="JAUHJR010000005">
    <property type="protein sequence ID" value="MDN4162396.1"/>
    <property type="molecule type" value="Genomic_DNA"/>
</dbReference>
<accession>A0ABT8EWZ7</accession>
<evidence type="ECO:0000313" key="2">
    <source>
        <dbReference type="EMBL" id="MDN4162396.1"/>
    </source>
</evidence>
<dbReference type="Proteomes" id="UP001168537">
    <property type="component" value="Unassembled WGS sequence"/>
</dbReference>
<evidence type="ECO:0000256" key="1">
    <source>
        <dbReference type="SAM" id="Phobius"/>
    </source>
</evidence>
<name>A0ABT8EWZ7_9ACTN</name>
<keyword evidence="1" id="KW-0812">Transmembrane</keyword>
<gene>
    <name evidence="2" type="ORF">QWY29_13600</name>
</gene>
<comment type="caution">
    <text evidence="2">The sequence shown here is derived from an EMBL/GenBank/DDBJ whole genome shotgun (WGS) entry which is preliminary data.</text>
</comment>
<organism evidence="2 3">
    <name type="scientific">Nocardioides abyssi</name>
    <dbReference type="NCBI Taxonomy" id="3058370"/>
    <lineage>
        <taxon>Bacteria</taxon>
        <taxon>Bacillati</taxon>
        <taxon>Actinomycetota</taxon>
        <taxon>Actinomycetes</taxon>
        <taxon>Propionibacteriales</taxon>
        <taxon>Nocardioidaceae</taxon>
        <taxon>Nocardioides</taxon>
    </lineage>
</organism>
<sequence length="457" mass="47934">MRDPIEDLQHFRTDGTTVNPLPASEVRRRGDRMRRRNTAVATVGGVAAALVAVGVPFGIAQSGGGDGPDTSPAPPSVSWLQEAPEGFPLDAGYAASATDEVAPAIPDVCGTPFWTTAGTTDVAGATLSGGEAFDARTLMVYPDDDAAERALAGIRAAVADCPEQTELDESPDTTLVHDVLDQDLPTEESFVFVQRARFDDGLLSDATITGIGRSGNALLVDQSYASPGDDRSVATNLRLQLQRAARPFSELCVFSATPCSPGDGSQEDPAAQVVPDGFPLLGGWPEESEGGEFGPAGPTRTGLDVMEPEACGATAPVPAHTDLVRAAYSNPEDYRQRQLLTFATTEEADAYVDAVLAIFDDCFEVETEDGTTRLTQRIDEVSGTGDRAGGAVTRYERDGDPVPGMSTLLVVRVGSAVLLGEDQSEGSGGLEPEVAVQESFQSILAEAEGVIRAMRDL</sequence>
<keyword evidence="3" id="KW-1185">Reference proteome</keyword>
<keyword evidence="1" id="KW-0472">Membrane</keyword>
<evidence type="ECO:0000313" key="3">
    <source>
        <dbReference type="Proteomes" id="UP001168537"/>
    </source>
</evidence>